<protein>
    <submittedName>
        <fullName evidence="1">Anti-CBASS protein Acb1 family protein</fullName>
    </submittedName>
</protein>
<name>A0ACD5G684_BORAD</name>
<reference evidence="1" key="1">
    <citation type="submission" date="2024-11" db="EMBL/GenBank/DDBJ databases">
        <title>Sequencing of Borrelia variable plasmids from multiple Borrelia sensu lato isolates.</title>
        <authorList>
            <person name="Mongodin E.F."/>
            <person name="Rudenko N."/>
            <person name="Fraser C.M."/>
            <person name="Schutzer S."/>
            <person name="Luft B."/>
            <person name="Morgan R."/>
            <person name="Casjens S."/>
            <person name="Qiu W."/>
        </authorList>
    </citation>
    <scope>NUCLEOTIDE SEQUENCE</scope>
    <source>
        <strain evidence="1">21038</strain>
    </source>
</reference>
<gene>
    <name evidence="1" type="ORF">QIA45_05780</name>
</gene>
<accession>A0ACD5G684</accession>
<organism evidence="1 2">
    <name type="scientific">Borrelia andersonii</name>
    <name type="common">Borreliella andersonii</name>
    <dbReference type="NCBI Taxonomy" id="42109"/>
    <lineage>
        <taxon>Bacteria</taxon>
        <taxon>Pseudomonadati</taxon>
        <taxon>Spirochaetota</taxon>
        <taxon>Spirochaetia</taxon>
        <taxon>Spirochaetales</taxon>
        <taxon>Borreliaceae</taxon>
        <taxon>Borreliella</taxon>
    </lineage>
</organism>
<geneLocation type="plasmid" evidence="1 2">
    <name>cp32-10</name>
</geneLocation>
<evidence type="ECO:0000313" key="1">
    <source>
        <dbReference type="EMBL" id="XOU13381.1"/>
    </source>
</evidence>
<evidence type="ECO:0000313" key="2">
    <source>
        <dbReference type="Proteomes" id="UP001305787"/>
    </source>
</evidence>
<dbReference type="Proteomes" id="UP001305787">
    <property type="component" value="Plasmid cp32-10"/>
</dbReference>
<proteinExistence type="predicted"/>
<sequence length="406" mass="46776">MCNLRKAKLIDKISPLELYKYSIFFRNYIENVAEDCLKNGLVLESVDRNVSEYELAGLKLQLKNALLNCIISYRFHGIGYVLVKTKDSLANLEEPVNIELPIGFEYLDYECIRDLGINFDYITYKVENKGNSYDAVKIHKSRLIIYENFDYILKRYVPCYTESFLLDIYLFEKIYAEIEKRIENHNFLFYKDESLVQLQDALSSATTSLSALTHSSNNDKGNGILSSFLRKQNSNNHNKDISNLRSLNDSLAHELDRLKNNLNNEGMFYTATPSASLEVIKYDLSYLKEALALIKSKIGADTKEPLTRSFNEQAKGLGNDGKGDRSNYYDFLKGVQEQVENSCNLKLTKHFGLDMKFNSLVMLSEDQKVERDIKLIELYSKYNQLIQSSSFNNKELAILKGKLFSF</sequence>
<keyword evidence="2" id="KW-1185">Reference proteome</keyword>
<dbReference type="EMBL" id="CP179268">
    <property type="protein sequence ID" value="XOU13381.1"/>
    <property type="molecule type" value="Genomic_DNA"/>
</dbReference>
<keyword evidence="1" id="KW-0614">Plasmid</keyword>